<dbReference type="SUPFAM" id="SSF52833">
    <property type="entry name" value="Thioredoxin-like"/>
    <property type="match status" value="1"/>
</dbReference>
<dbReference type="InterPro" id="IPR042885">
    <property type="entry name" value="HIPP47/16"/>
</dbReference>
<evidence type="ECO:0000313" key="3">
    <source>
        <dbReference type="EMBL" id="KAG9448779.1"/>
    </source>
</evidence>
<reference evidence="3 4" key="1">
    <citation type="submission" date="2021-07" db="EMBL/GenBank/DDBJ databases">
        <title>The Aristolochia fimbriata genome: insights into angiosperm evolution, floral development and chemical biosynthesis.</title>
        <authorList>
            <person name="Jiao Y."/>
        </authorList>
    </citation>
    <scope>NUCLEOTIDE SEQUENCE [LARGE SCALE GENOMIC DNA]</scope>
    <source>
        <strain evidence="3">IBCAS-2021</strain>
        <tissue evidence="3">Leaf</tissue>
    </source>
</reference>
<feature type="domain" description="Thioredoxin" evidence="2">
    <location>
        <begin position="84"/>
        <end position="124"/>
    </location>
</feature>
<dbReference type="PANTHER" id="PTHR46932">
    <property type="entry name" value="HEAVY METAL-ASSOCIATED ISOPRENYLATED PLANT PROTEIN 47"/>
    <property type="match status" value="1"/>
</dbReference>
<evidence type="ECO:0000313" key="4">
    <source>
        <dbReference type="Proteomes" id="UP000825729"/>
    </source>
</evidence>
<dbReference type="AlphaFoldDB" id="A0AAV7EKA5"/>
<feature type="region of interest" description="Disordered" evidence="1">
    <location>
        <begin position="151"/>
        <end position="187"/>
    </location>
</feature>
<proteinExistence type="predicted"/>
<feature type="region of interest" description="Disordered" evidence="1">
    <location>
        <begin position="18"/>
        <end position="61"/>
    </location>
</feature>
<evidence type="ECO:0000259" key="2">
    <source>
        <dbReference type="Pfam" id="PF00085"/>
    </source>
</evidence>
<dbReference type="Gene3D" id="3.30.70.100">
    <property type="match status" value="1"/>
</dbReference>
<dbReference type="PANTHER" id="PTHR46932:SF12">
    <property type="entry name" value="HEAVY METAL-ASSOCIATED ISOPRENYLATED PLANT PROTEIN 47"/>
    <property type="match status" value="1"/>
</dbReference>
<dbReference type="Proteomes" id="UP000825729">
    <property type="component" value="Unassembled WGS sequence"/>
</dbReference>
<dbReference type="InterPro" id="IPR013766">
    <property type="entry name" value="Thioredoxin_domain"/>
</dbReference>
<feature type="compositionally biased region" description="Low complexity" evidence="1">
    <location>
        <begin position="154"/>
        <end position="165"/>
    </location>
</feature>
<evidence type="ECO:0000256" key="1">
    <source>
        <dbReference type="SAM" id="MobiDB-lite"/>
    </source>
</evidence>
<sequence length="315" mass="34348">MAMAIPIAAMAIPMSTANPSPPLFEPSSAPSFEPSSAPSFEPSSTPSFQPSSAPSFQPSSAPSFEFSPPVVRTLAEGECGIDAINESEFQEKVLQADTPVLVEFVANWCGPCRLISPVVEWASQGAVRAIGSRFRKRMEVRFPTRKSFTSNSYATMGRGAGTMRRAGTRARRWAERGRGGGGSNKRAKVCCTHRNSHCSERNSHVHGRSHSRTRIIGERVISKAIRVAGRVSGVQSVSIDGKEKDHLEIIGDGVDVGKLTRTIQRKMGFAQVITVSVMEAQNGEKKEEEKKEEKTSSIKRIILLGLHELARKFTH</sequence>
<gene>
    <name evidence="3" type="ORF">H6P81_008744</name>
</gene>
<dbReference type="Pfam" id="PF00085">
    <property type="entry name" value="Thioredoxin"/>
    <property type="match status" value="1"/>
</dbReference>
<dbReference type="EMBL" id="JAINDJ010000004">
    <property type="protein sequence ID" value="KAG9448779.1"/>
    <property type="molecule type" value="Genomic_DNA"/>
</dbReference>
<dbReference type="Gene3D" id="3.40.30.10">
    <property type="entry name" value="Glutaredoxin"/>
    <property type="match status" value="1"/>
</dbReference>
<protein>
    <recommendedName>
        <fullName evidence="2">Thioredoxin domain-containing protein</fullName>
    </recommendedName>
</protein>
<feature type="compositionally biased region" description="Low complexity" evidence="1">
    <location>
        <begin position="25"/>
        <end position="61"/>
    </location>
</feature>
<organism evidence="3 4">
    <name type="scientific">Aristolochia fimbriata</name>
    <name type="common">White veined hardy Dutchman's pipe vine</name>
    <dbReference type="NCBI Taxonomy" id="158543"/>
    <lineage>
        <taxon>Eukaryota</taxon>
        <taxon>Viridiplantae</taxon>
        <taxon>Streptophyta</taxon>
        <taxon>Embryophyta</taxon>
        <taxon>Tracheophyta</taxon>
        <taxon>Spermatophyta</taxon>
        <taxon>Magnoliopsida</taxon>
        <taxon>Magnoliidae</taxon>
        <taxon>Piperales</taxon>
        <taxon>Aristolochiaceae</taxon>
        <taxon>Aristolochia</taxon>
    </lineage>
</organism>
<comment type="caution">
    <text evidence="3">The sequence shown here is derived from an EMBL/GenBank/DDBJ whole genome shotgun (WGS) entry which is preliminary data.</text>
</comment>
<accession>A0AAV7EKA5</accession>
<name>A0AAV7EKA5_ARIFI</name>
<keyword evidence="4" id="KW-1185">Reference proteome</keyword>
<dbReference type="InterPro" id="IPR036249">
    <property type="entry name" value="Thioredoxin-like_sf"/>
</dbReference>